<evidence type="ECO:0000313" key="1">
    <source>
        <dbReference type="EMBL" id="NYI81175.1"/>
    </source>
</evidence>
<name>A0A7Z0DSW9_9ACTN</name>
<dbReference type="EMBL" id="JACBZR010000002">
    <property type="protein sequence ID" value="NYI81175.1"/>
    <property type="molecule type" value="Genomic_DNA"/>
</dbReference>
<protein>
    <submittedName>
        <fullName evidence="1">Uncharacterized protein</fullName>
    </submittedName>
</protein>
<dbReference type="RefSeq" id="WP_159901075.1">
    <property type="nucleotide sequence ID" value="NZ_JACBZR010000002.1"/>
</dbReference>
<evidence type="ECO:0000313" key="2">
    <source>
        <dbReference type="Proteomes" id="UP000564496"/>
    </source>
</evidence>
<comment type="caution">
    <text evidence="1">The sequence shown here is derived from an EMBL/GenBank/DDBJ whole genome shotgun (WGS) entry which is preliminary data.</text>
</comment>
<dbReference type="AlphaFoldDB" id="A0A7Z0DSW9"/>
<dbReference type="Proteomes" id="UP000564496">
    <property type="component" value="Unassembled WGS sequence"/>
</dbReference>
<organism evidence="1 2">
    <name type="scientific">Nocardioides panzhihuensis</name>
    <dbReference type="NCBI Taxonomy" id="860243"/>
    <lineage>
        <taxon>Bacteria</taxon>
        <taxon>Bacillati</taxon>
        <taxon>Actinomycetota</taxon>
        <taxon>Actinomycetes</taxon>
        <taxon>Propionibacteriales</taxon>
        <taxon>Nocardioidaceae</taxon>
        <taxon>Nocardioides</taxon>
    </lineage>
</organism>
<keyword evidence="2" id="KW-1185">Reference proteome</keyword>
<reference evidence="1 2" key="1">
    <citation type="submission" date="2020-07" db="EMBL/GenBank/DDBJ databases">
        <title>Sequencing the genomes of 1000 actinobacteria strains.</title>
        <authorList>
            <person name="Klenk H.-P."/>
        </authorList>
    </citation>
    <scope>NUCLEOTIDE SEQUENCE [LARGE SCALE GENOMIC DNA]</scope>
    <source>
        <strain evidence="1 2">DSM 26487</strain>
    </source>
</reference>
<sequence length="98" mass="11289">MRADAGMPLSWDVVDELHRWVSVGDEAHLVLTVPHSPVSRDPDLHLLWERRMTLDVADREGEIAQLWPGTPLVRIDIVRTHPTAGRVRRARRFARRTP</sequence>
<proteinExistence type="predicted"/>
<gene>
    <name evidence="1" type="ORF">BJ988_005883</name>
</gene>
<accession>A0A7Z0DSW9</accession>